<evidence type="ECO:0000256" key="5">
    <source>
        <dbReference type="ARBA" id="ARBA00022641"/>
    </source>
</evidence>
<comment type="PTM">
    <text evidence="9">PSK-alpha is produced by endopeptidase digestion. PSK-beta is produced from PSK-alpha by exopeptidase digestion.</text>
</comment>
<dbReference type="GO" id="GO:0008083">
    <property type="term" value="F:growth factor activity"/>
    <property type="evidence" value="ECO:0007669"/>
    <property type="project" value="UniProtKB-UniRule"/>
</dbReference>
<comment type="subcellular location">
    <subcellularLocation>
        <location evidence="1 9">Secreted</location>
    </subcellularLocation>
</comment>
<reference evidence="10 11" key="1">
    <citation type="journal article" date="2019" name="Genome Biol. Evol.">
        <title>Insights into the evolution of the New World diploid cottons (Gossypium, subgenus Houzingenia) based on genome sequencing.</title>
        <authorList>
            <person name="Grover C.E."/>
            <person name="Arick M.A. 2nd"/>
            <person name="Thrash A."/>
            <person name="Conover J.L."/>
            <person name="Sanders W.S."/>
            <person name="Peterson D.G."/>
            <person name="Frelichowski J.E."/>
            <person name="Scheffler J.A."/>
            <person name="Scheffler B.E."/>
            <person name="Wendel J.F."/>
        </authorList>
    </citation>
    <scope>NUCLEOTIDE SEQUENCE [LARGE SCALE GENOMIC DNA]</scope>
    <source>
        <strain evidence="10">4</strain>
        <tissue evidence="10">Leaf</tissue>
    </source>
</reference>
<evidence type="ECO:0000313" key="11">
    <source>
        <dbReference type="Proteomes" id="UP000593574"/>
    </source>
</evidence>
<keyword evidence="7 9" id="KW-0221">Differentiation</keyword>
<dbReference type="Pfam" id="PF06404">
    <property type="entry name" value="PSK"/>
    <property type="match status" value="1"/>
</dbReference>
<dbReference type="Proteomes" id="UP000593574">
    <property type="component" value="Unassembled WGS sequence"/>
</dbReference>
<evidence type="ECO:0000256" key="3">
    <source>
        <dbReference type="ARBA" id="ARBA00022473"/>
    </source>
</evidence>
<evidence type="ECO:0000256" key="9">
    <source>
        <dbReference type="RuleBase" id="RU368031"/>
    </source>
</evidence>
<evidence type="ECO:0000256" key="2">
    <source>
        <dbReference type="ARBA" id="ARBA00010781"/>
    </source>
</evidence>
<evidence type="ECO:0000313" key="10">
    <source>
        <dbReference type="EMBL" id="MBA0720745.1"/>
    </source>
</evidence>
<keyword evidence="4 9" id="KW-0964">Secreted</keyword>
<dbReference type="PANTHER" id="PTHR33285">
    <property type="entry name" value="PHYTOSULFOKINES 3"/>
    <property type="match status" value="1"/>
</dbReference>
<proteinExistence type="inferred from homology"/>
<evidence type="ECO:0000256" key="6">
    <source>
        <dbReference type="ARBA" id="ARBA00022729"/>
    </source>
</evidence>
<comment type="PTM">
    <text evidence="9">Sulfation is important for activity and for the binding to a putative membrane receptor.</text>
</comment>
<keyword evidence="11" id="KW-1185">Reference proteome</keyword>
<keyword evidence="5 9" id="KW-0765">Sulfation</keyword>
<evidence type="ECO:0000256" key="1">
    <source>
        <dbReference type="ARBA" id="ARBA00004613"/>
    </source>
</evidence>
<dbReference type="EMBL" id="JABEZV010000009">
    <property type="protein sequence ID" value="MBA0720745.1"/>
    <property type="molecule type" value="Genomic_DNA"/>
</dbReference>
<dbReference type="AlphaFoldDB" id="A0A7J9A9S4"/>
<keyword evidence="6 9" id="KW-0732">Signal</keyword>
<comment type="similarity">
    <text evidence="2 9">Belongs to the phytosulfokine family.</text>
</comment>
<dbReference type="PANTHER" id="PTHR33285:SF55">
    <property type="entry name" value="PHYTOSULFOKINES 3"/>
    <property type="match status" value="1"/>
</dbReference>
<accession>A0A7J9A9S4</accession>
<sequence>MEQLPRGVDVDDNCEGVGKEESLMRRTLAAHLDYIYTQNHKP</sequence>
<comment type="caution">
    <text evidence="10">The sequence shown here is derived from an EMBL/GenBank/DDBJ whole genome shotgun (WGS) entry which is preliminary data.</text>
</comment>
<gene>
    <name evidence="10" type="ORF">Golax_008350</name>
</gene>
<keyword evidence="8 9" id="KW-0339">Growth factor</keyword>
<organism evidence="10 11">
    <name type="scientific">Gossypium laxum</name>
    <dbReference type="NCBI Taxonomy" id="34288"/>
    <lineage>
        <taxon>Eukaryota</taxon>
        <taxon>Viridiplantae</taxon>
        <taxon>Streptophyta</taxon>
        <taxon>Embryophyta</taxon>
        <taxon>Tracheophyta</taxon>
        <taxon>Spermatophyta</taxon>
        <taxon>Magnoliopsida</taxon>
        <taxon>eudicotyledons</taxon>
        <taxon>Gunneridae</taxon>
        <taxon>Pentapetalae</taxon>
        <taxon>rosids</taxon>
        <taxon>malvids</taxon>
        <taxon>Malvales</taxon>
        <taxon>Malvaceae</taxon>
        <taxon>Malvoideae</taxon>
        <taxon>Gossypium</taxon>
    </lineage>
</organism>
<evidence type="ECO:0000256" key="4">
    <source>
        <dbReference type="ARBA" id="ARBA00022525"/>
    </source>
</evidence>
<protein>
    <recommendedName>
        <fullName evidence="9">Phytosulfokine</fullName>
    </recommendedName>
    <component>
        <recommendedName>
            <fullName evidence="9">Phytosulfokine-alpha</fullName>
            <shortName evidence="9">PSK-alpha</shortName>
            <shortName evidence="9">Phytosulfokine-a</shortName>
        </recommendedName>
    </component>
    <component>
        <recommendedName>
            <fullName evidence="9">Phytosulfokine-beta</fullName>
            <shortName evidence="9">PSK-beta</shortName>
            <shortName evidence="9">Phytosulfokine-b</shortName>
        </recommendedName>
    </component>
</protein>
<dbReference type="GO" id="GO:0030154">
    <property type="term" value="P:cell differentiation"/>
    <property type="evidence" value="ECO:0007669"/>
    <property type="project" value="UniProtKB-UniRule"/>
</dbReference>
<keyword evidence="3 9" id="KW-0217">Developmental protein</keyword>
<comment type="function">
    <text evidence="9">Promotes plant cell differentiation, organogenesis and somatic embryogenesis as well as cell proliferation.</text>
</comment>
<name>A0A7J9A9S4_9ROSI</name>
<dbReference type="InterPro" id="IPR009438">
    <property type="entry name" value="Phytosulfokine"/>
</dbReference>
<dbReference type="GO" id="GO:0005576">
    <property type="term" value="C:extracellular region"/>
    <property type="evidence" value="ECO:0007669"/>
    <property type="project" value="UniProtKB-SubCell"/>
</dbReference>
<evidence type="ECO:0000256" key="7">
    <source>
        <dbReference type="ARBA" id="ARBA00022782"/>
    </source>
</evidence>
<dbReference type="GO" id="GO:0008283">
    <property type="term" value="P:cell population proliferation"/>
    <property type="evidence" value="ECO:0007669"/>
    <property type="project" value="UniProtKB-UniRule"/>
</dbReference>
<evidence type="ECO:0000256" key="8">
    <source>
        <dbReference type="ARBA" id="ARBA00023030"/>
    </source>
</evidence>